<feature type="domain" description="Bacterial sugar transferase" evidence="10">
    <location>
        <begin position="25"/>
        <end position="216"/>
    </location>
</feature>
<dbReference type="Proteomes" id="UP000223606">
    <property type="component" value="Chromosome 1"/>
</dbReference>
<dbReference type="EMBL" id="LT960614">
    <property type="protein sequence ID" value="SON58053.1"/>
    <property type="molecule type" value="Genomic_DNA"/>
</dbReference>
<sequence>MSFVQSIAKSEQGQVLRGPVGGVTKRVADVCLTIPLIIFFSPLCLLIAAIIWLSDPGPIFFGHERIGLGGRKFRCLKFRSMVTNSREVLDRLLDEDPAARAEWDQTQKLRNDPRITVIGRILRETSLDELPQLINVLRGDMSLVGPRPVVKDELARYGANLCFYEMVRPGITGLWQVSGRSNCSYEQRVQYDVDYVCDWSLLQDIKILFRTAKVVLCREGSY</sequence>
<dbReference type="EC" id="2.7.8.31" evidence="11"/>
<feature type="transmembrane region" description="Helical" evidence="9">
    <location>
        <begin position="32"/>
        <end position="53"/>
    </location>
</feature>
<dbReference type="InterPro" id="IPR003362">
    <property type="entry name" value="Bact_transf"/>
</dbReference>
<evidence type="ECO:0000256" key="8">
    <source>
        <dbReference type="ARBA" id="ARBA00023169"/>
    </source>
</evidence>
<keyword evidence="6 9" id="KW-1133">Transmembrane helix</keyword>
<evidence type="ECO:0000256" key="5">
    <source>
        <dbReference type="ARBA" id="ARBA00022692"/>
    </source>
</evidence>
<evidence type="ECO:0000256" key="6">
    <source>
        <dbReference type="ARBA" id="ARBA00022989"/>
    </source>
</evidence>
<comment type="subcellular location">
    <subcellularLocation>
        <location evidence="1">Cell membrane</location>
    </subcellularLocation>
</comment>
<dbReference type="GO" id="GO:0005886">
    <property type="term" value="C:plasma membrane"/>
    <property type="evidence" value="ECO:0007669"/>
    <property type="project" value="UniProtKB-SubCell"/>
</dbReference>
<dbReference type="KEGG" id="hdi:HDIA_4512"/>
<evidence type="ECO:0000256" key="3">
    <source>
        <dbReference type="ARBA" id="ARBA00022475"/>
    </source>
</evidence>
<keyword evidence="5 9" id="KW-0812">Transmembrane</keyword>
<evidence type="ECO:0000313" key="11">
    <source>
        <dbReference type="EMBL" id="SON58053.1"/>
    </source>
</evidence>
<comment type="similarity">
    <text evidence="2">Belongs to the bacterial sugar transferase family.</text>
</comment>
<organism evidence="11 12">
    <name type="scientific">Hartmannibacter diazotrophicus</name>
    <dbReference type="NCBI Taxonomy" id="1482074"/>
    <lineage>
        <taxon>Bacteria</taxon>
        <taxon>Pseudomonadati</taxon>
        <taxon>Pseudomonadota</taxon>
        <taxon>Alphaproteobacteria</taxon>
        <taxon>Hyphomicrobiales</taxon>
        <taxon>Pleomorphomonadaceae</taxon>
        <taxon>Hartmannibacter</taxon>
    </lineage>
</organism>
<dbReference type="AlphaFoldDB" id="A0A2C9DCU5"/>
<dbReference type="RefSeq" id="WP_099558223.1">
    <property type="nucleotide sequence ID" value="NZ_LT960614.1"/>
</dbReference>
<dbReference type="OrthoDB" id="9808602at2"/>
<keyword evidence="8" id="KW-0270">Exopolysaccharide synthesis</keyword>
<dbReference type="GO" id="GO:0089702">
    <property type="term" value="F:undecaprenyl-phosphate glucose phosphotransferase activity"/>
    <property type="evidence" value="ECO:0007669"/>
    <property type="project" value="UniProtKB-EC"/>
</dbReference>
<evidence type="ECO:0000256" key="9">
    <source>
        <dbReference type="SAM" id="Phobius"/>
    </source>
</evidence>
<dbReference type="PANTHER" id="PTHR30576">
    <property type="entry name" value="COLANIC BIOSYNTHESIS UDP-GLUCOSE LIPID CARRIER TRANSFERASE"/>
    <property type="match status" value="1"/>
</dbReference>
<keyword evidence="3" id="KW-1003">Cell membrane</keyword>
<evidence type="ECO:0000256" key="1">
    <source>
        <dbReference type="ARBA" id="ARBA00004236"/>
    </source>
</evidence>
<dbReference type="GO" id="GO:0000271">
    <property type="term" value="P:polysaccharide biosynthetic process"/>
    <property type="evidence" value="ECO:0007669"/>
    <property type="project" value="UniProtKB-KW"/>
</dbReference>
<evidence type="ECO:0000256" key="4">
    <source>
        <dbReference type="ARBA" id="ARBA00022679"/>
    </source>
</evidence>
<protein>
    <submittedName>
        <fullName evidence="11">UDP-glucose:undecaprenyl-phosphate glucose-1-phosphate transferase</fullName>
        <ecNumber evidence="11">2.7.8.31</ecNumber>
    </submittedName>
</protein>
<evidence type="ECO:0000256" key="7">
    <source>
        <dbReference type="ARBA" id="ARBA00023136"/>
    </source>
</evidence>
<gene>
    <name evidence="11" type="primary">gumD</name>
    <name evidence="11" type="ORF">HDIA_4512</name>
</gene>
<dbReference type="PANTHER" id="PTHR30576:SF4">
    <property type="entry name" value="UNDECAPRENYL-PHOSPHATE GALACTOSE PHOSPHOTRANSFERASE"/>
    <property type="match status" value="1"/>
</dbReference>
<evidence type="ECO:0000313" key="12">
    <source>
        <dbReference type="Proteomes" id="UP000223606"/>
    </source>
</evidence>
<evidence type="ECO:0000259" key="10">
    <source>
        <dbReference type="Pfam" id="PF02397"/>
    </source>
</evidence>
<keyword evidence="4 11" id="KW-0808">Transferase</keyword>
<keyword evidence="7 9" id="KW-0472">Membrane</keyword>
<reference evidence="12" key="1">
    <citation type="submission" date="2017-09" db="EMBL/GenBank/DDBJ databases">
        <title>Genome sequence of Nannocystis excedens DSM 71.</title>
        <authorList>
            <person name="Blom J."/>
        </authorList>
    </citation>
    <scope>NUCLEOTIDE SEQUENCE [LARGE SCALE GENOMIC DNA]</scope>
    <source>
        <strain evidence="12">type strain: E19</strain>
    </source>
</reference>
<keyword evidence="12" id="KW-1185">Reference proteome</keyword>
<dbReference type="Pfam" id="PF02397">
    <property type="entry name" value="Bac_transf"/>
    <property type="match status" value="1"/>
</dbReference>
<name>A0A2C9DCU5_9HYPH</name>
<proteinExistence type="inferred from homology"/>
<accession>A0A2C9DCU5</accession>
<evidence type="ECO:0000256" key="2">
    <source>
        <dbReference type="ARBA" id="ARBA00006464"/>
    </source>
</evidence>